<keyword evidence="3" id="KW-1185">Reference proteome</keyword>
<feature type="compositionally biased region" description="Basic and acidic residues" evidence="1">
    <location>
        <begin position="26"/>
        <end position="50"/>
    </location>
</feature>
<dbReference type="RefSeq" id="WP_378740941.1">
    <property type="nucleotide sequence ID" value="NZ_JBHSTT010000053.1"/>
</dbReference>
<evidence type="ECO:0000256" key="1">
    <source>
        <dbReference type="SAM" id="MobiDB-lite"/>
    </source>
</evidence>
<feature type="compositionally biased region" description="Basic and acidic residues" evidence="1">
    <location>
        <begin position="1"/>
        <end position="19"/>
    </location>
</feature>
<accession>A0ABW1WQV4</accession>
<feature type="region of interest" description="Disordered" evidence="1">
    <location>
        <begin position="1"/>
        <end position="87"/>
    </location>
</feature>
<gene>
    <name evidence="2" type="ORF">ACFQDP_16400</name>
</gene>
<protein>
    <submittedName>
        <fullName evidence="2">DUF2188 domain-containing protein</fullName>
    </submittedName>
</protein>
<sequence>MTLREDQDMADKRGPDTHHVVPNHDGGWDVKRGGGERASGHFDRKQDAIDYGRQVSRNQETELRIHNKDGRIGQSDSHGHDPNPPKG</sequence>
<evidence type="ECO:0000313" key="2">
    <source>
        <dbReference type="EMBL" id="MFC6390901.1"/>
    </source>
</evidence>
<reference evidence="3" key="1">
    <citation type="journal article" date="2019" name="Int. J. Syst. Evol. Microbiol.">
        <title>The Global Catalogue of Microorganisms (GCM) 10K type strain sequencing project: providing services to taxonomists for standard genome sequencing and annotation.</title>
        <authorList>
            <consortium name="The Broad Institute Genomics Platform"/>
            <consortium name="The Broad Institute Genome Sequencing Center for Infectious Disease"/>
            <person name="Wu L."/>
            <person name="Ma J."/>
        </authorList>
    </citation>
    <scope>NUCLEOTIDE SEQUENCE [LARGE SCALE GENOMIC DNA]</scope>
    <source>
        <strain evidence="3">CCUG 36916</strain>
    </source>
</reference>
<dbReference type="InterPro" id="IPR018691">
    <property type="entry name" value="DUF2188"/>
</dbReference>
<name>A0ABW1WQV4_9HYPH</name>
<comment type="caution">
    <text evidence="2">The sequence shown here is derived from an EMBL/GenBank/DDBJ whole genome shotgun (WGS) entry which is preliminary data.</text>
</comment>
<dbReference type="Proteomes" id="UP001596237">
    <property type="component" value="Unassembled WGS sequence"/>
</dbReference>
<dbReference type="EMBL" id="JBHSTT010000053">
    <property type="protein sequence ID" value="MFC6390901.1"/>
    <property type="molecule type" value="Genomic_DNA"/>
</dbReference>
<dbReference type="Pfam" id="PF09954">
    <property type="entry name" value="DUF2188"/>
    <property type="match status" value="1"/>
</dbReference>
<evidence type="ECO:0000313" key="3">
    <source>
        <dbReference type="Proteomes" id="UP001596237"/>
    </source>
</evidence>
<organism evidence="2 3">
    <name type="scientific">Methylorubrum zatmanii</name>
    <dbReference type="NCBI Taxonomy" id="29429"/>
    <lineage>
        <taxon>Bacteria</taxon>
        <taxon>Pseudomonadati</taxon>
        <taxon>Pseudomonadota</taxon>
        <taxon>Alphaproteobacteria</taxon>
        <taxon>Hyphomicrobiales</taxon>
        <taxon>Methylobacteriaceae</taxon>
        <taxon>Methylorubrum</taxon>
    </lineage>
</organism>
<proteinExistence type="predicted"/>
<feature type="compositionally biased region" description="Basic and acidic residues" evidence="1">
    <location>
        <begin position="59"/>
        <end position="87"/>
    </location>
</feature>